<keyword evidence="2" id="KW-0560">Oxidoreductase</keyword>
<dbReference type="InterPro" id="IPR051122">
    <property type="entry name" value="SDR_DHRS6-like"/>
</dbReference>
<gene>
    <name evidence="3" type="ORF">AUP44_11470</name>
</gene>
<dbReference type="PANTHER" id="PTHR43477">
    <property type="entry name" value="DIHYDROANTICAPSIN 7-DEHYDROGENASE"/>
    <property type="match status" value="1"/>
</dbReference>
<evidence type="ECO:0000256" key="2">
    <source>
        <dbReference type="ARBA" id="ARBA00023002"/>
    </source>
</evidence>
<dbReference type="InterPro" id="IPR002347">
    <property type="entry name" value="SDR_fam"/>
</dbReference>
<sequence>MEGDEAPVLIYGATGGVGSALARLLAAEGRALILSGRDADRLARLGRELGARTVPADVTEAGAAAGAAKAAAELAGGRLGGLAYCVGSIALKPVHRASAGDFIEAFQLNVVGAAEAVSGALPALKAAGGSVVLVSTVAVAHGFPNHAVIAAAKGGVEGLTRSLAAELAPKVRVNAVAPSLILSRMSETITRNETMAEALAGLHPMRRLGEPEDVAAMMALLLSARAGWITGQVIAVDGGRGALHVKS</sequence>
<dbReference type="GO" id="GO:0016491">
    <property type="term" value="F:oxidoreductase activity"/>
    <property type="evidence" value="ECO:0007669"/>
    <property type="project" value="UniProtKB-KW"/>
</dbReference>
<reference evidence="3 4" key="1">
    <citation type="submission" date="2015-12" db="EMBL/GenBank/DDBJ databases">
        <title>Genome sequence of Tistrella mobilis MCCC 1A02139.</title>
        <authorList>
            <person name="Lu L."/>
            <person name="Lai Q."/>
            <person name="Shao Z."/>
            <person name="Qian P."/>
        </authorList>
    </citation>
    <scope>NUCLEOTIDE SEQUENCE [LARGE SCALE GENOMIC DNA]</scope>
    <source>
        <strain evidence="3 4">MCCC 1A02139</strain>
    </source>
</reference>
<accession>A0A162KA65</accession>
<dbReference type="Gene3D" id="3.40.50.720">
    <property type="entry name" value="NAD(P)-binding Rossmann-like Domain"/>
    <property type="match status" value="1"/>
</dbReference>
<dbReference type="Proteomes" id="UP000075787">
    <property type="component" value="Unassembled WGS sequence"/>
</dbReference>
<comment type="similarity">
    <text evidence="1">Belongs to the short-chain dehydrogenases/reductases (SDR) family.</text>
</comment>
<dbReference type="SUPFAM" id="SSF51735">
    <property type="entry name" value="NAD(P)-binding Rossmann-fold domains"/>
    <property type="match status" value="1"/>
</dbReference>
<dbReference type="AlphaFoldDB" id="A0A162KA65"/>
<dbReference type="OrthoDB" id="9803333at2"/>
<evidence type="ECO:0000313" key="3">
    <source>
        <dbReference type="EMBL" id="KYO50786.1"/>
    </source>
</evidence>
<dbReference type="InterPro" id="IPR036291">
    <property type="entry name" value="NAD(P)-bd_dom_sf"/>
</dbReference>
<proteinExistence type="inferred from homology"/>
<protein>
    <submittedName>
        <fullName evidence="3">Short-chain dehydrogenase</fullName>
    </submittedName>
</protein>
<organism evidence="3 4">
    <name type="scientific">Tistrella mobilis</name>
    <dbReference type="NCBI Taxonomy" id="171437"/>
    <lineage>
        <taxon>Bacteria</taxon>
        <taxon>Pseudomonadati</taxon>
        <taxon>Pseudomonadota</taxon>
        <taxon>Alphaproteobacteria</taxon>
        <taxon>Geminicoccales</taxon>
        <taxon>Geminicoccaceae</taxon>
        <taxon>Tistrella</taxon>
    </lineage>
</organism>
<dbReference type="Pfam" id="PF13561">
    <property type="entry name" value="adh_short_C2"/>
    <property type="match status" value="1"/>
</dbReference>
<dbReference type="CDD" id="cd05233">
    <property type="entry name" value="SDR_c"/>
    <property type="match status" value="1"/>
</dbReference>
<evidence type="ECO:0000256" key="1">
    <source>
        <dbReference type="ARBA" id="ARBA00006484"/>
    </source>
</evidence>
<comment type="caution">
    <text evidence="3">The sequence shown here is derived from an EMBL/GenBank/DDBJ whole genome shotgun (WGS) entry which is preliminary data.</text>
</comment>
<dbReference type="PRINTS" id="PR00081">
    <property type="entry name" value="GDHRDH"/>
</dbReference>
<evidence type="ECO:0000313" key="4">
    <source>
        <dbReference type="Proteomes" id="UP000075787"/>
    </source>
</evidence>
<dbReference type="EMBL" id="LPZR01000192">
    <property type="protein sequence ID" value="KYO50786.1"/>
    <property type="molecule type" value="Genomic_DNA"/>
</dbReference>
<name>A0A162KA65_9PROT</name>
<dbReference type="PANTHER" id="PTHR43477:SF1">
    <property type="entry name" value="DIHYDROANTICAPSIN 7-DEHYDROGENASE"/>
    <property type="match status" value="1"/>
</dbReference>